<keyword evidence="1" id="KW-0472">Membrane</keyword>
<dbReference type="AlphaFoldDB" id="A0A545THA2"/>
<protein>
    <submittedName>
        <fullName evidence="2">Uncharacterized protein</fullName>
    </submittedName>
</protein>
<name>A0A545THA2_9GAMM</name>
<accession>A0A545THA2</accession>
<keyword evidence="1" id="KW-0812">Transmembrane</keyword>
<gene>
    <name evidence="2" type="ORF">FLL45_01045</name>
</gene>
<reference evidence="2 3" key="1">
    <citation type="submission" date="2019-06" db="EMBL/GenBank/DDBJ databases">
        <title>Draft genome of Aliikangiella marina GYP-15.</title>
        <authorList>
            <person name="Wang G."/>
        </authorList>
    </citation>
    <scope>NUCLEOTIDE SEQUENCE [LARGE SCALE GENOMIC DNA]</scope>
    <source>
        <strain evidence="2 3">GYP-15</strain>
    </source>
</reference>
<keyword evidence="3" id="KW-1185">Reference proteome</keyword>
<feature type="transmembrane region" description="Helical" evidence="1">
    <location>
        <begin position="50"/>
        <end position="66"/>
    </location>
</feature>
<evidence type="ECO:0000313" key="3">
    <source>
        <dbReference type="Proteomes" id="UP000317839"/>
    </source>
</evidence>
<proteinExistence type="predicted"/>
<dbReference type="RefSeq" id="WP_142887938.1">
    <property type="nucleotide sequence ID" value="NZ_VIKR01000001.1"/>
</dbReference>
<organism evidence="2 3">
    <name type="scientific">Aliikangiella marina</name>
    <dbReference type="NCBI Taxonomy" id="1712262"/>
    <lineage>
        <taxon>Bacteria</taxon>
        <taxon>Pseudomonadati</taxon>
        <taxon>Pseudomonadota</taxon>
        <taxon>Gammaproteobacteria</taxon>
        <taxon>Oceanospirillales</taxon>
        <taxon>Pleioneaceae</taxon>
        <taxon>Aliikangiella</taxon>
    </lineage>
</organism>
<evidence type="ECO:0000256" key="1">
    <source>
        <dbReference type="SAM" id="Phobius"/>
    </source>
</evidence>
<keyword evidence="1" id="KW-1133">Transmembrane helix</keyword>
<comment type="caution">
    <text evidence="2">The sequence shown here is derived from an EMBL/GenBank/DDBJ whole genome shotgun (WGS) entry which is preliminary data.</text>
</comment>
<evidence type="ECO:0000313" key="2">
    <source>
        <dbReference type="EMBL" id="TQV76578.1"/>
    </source>
</evidence>
<feature type="transmembrane region" description="Helical" evidence="1">
    <location>
        <begin position="21"/>
        <end position="44"/>
    </location>
</feature>
<sequence>MKRGTPMDSNYQCPNNKSFPALFVALVVLVAFSTVPDLTLLVFMLPDYKGPVFMALSVVMIVLSMMRSSAPQTSLGEYTLVKRATPHFINRGLGH</sequence>
<dbReference type="EMBL" id="VIKR01000001">
    <property type="protein sequence ID" value="TQV76578.1"/>
    <property type="molecule type" value="Genomic_DNA"/>
</dbReference>
<dbReference type="Proteomes" id="UP000317839">
    <property type="component" value="Unassembled WGS sequence"/>
</dbReference>